<dbReference type="InterPro" id="IPR027057">
    <property type="entry name" value="CAXX_Prtase_1"/>
</dbReference>
<evidence type="ECO:0000256" key="5">
    <source>
        <dbReference type="ARBA" id="ARBA00022723"/>
    </source>
</evidence>
<keyword evidence="6" id="KW-0378">Hydrolase</keyword>
<keyword evidence="8 15" id="KW-0862">Zinc</keyword>
<feature type="binding site" evidence="15">
    <location>
        <position position="449"/>
    </location>
    <ligand>
        <name>Zn(2+)</name>
        <dbReference type="ChEBI" id="CHEBI:29105"/>
        <note>catalytic</note>
    </ligand>
</feature>
<dbReference type="GO" id="GO:0046872">
    <property type="term" value="F:metal ion binding"/>
    <property type="evidence" value="ECO:0007669"/>
    <property type="project" value="UniProtKB-KW"/>
</dbReference>
<keyword evidence="9 17" id="KW-1133">Transmembrane helix</keyword>
<proteinExistence type="predicted"/>
<dbReference type="Pfam" id="PF16491">
    <property type="entry name" value="Peptidase_M48_N"/>
    <property type="match status" value="1"/>
</dbReference>
<dbReference type="Pfam" id="PF01435">
    <property type="entry name" value="Peptidase_M48"/>
    <property type="match status" value="1"/>
</dbReference>
<dbReference type="GO" id="GO:0005789">
    <property type="term" value="C:endoplasmic reticulum membrane"/>
    <property type="evidence" value="ECO:0007669"/>
    <property type="project" value="UniProtKB-SubCell"/>
</dbReference>
<feature type="transmembrane region" description="Helical" evidence="17">
    <location>
        <begin position="37"/>
        <end position="55"/>
    </location>
</feature>
<evidence type="ECO:0000259" key="18">
    <source>
        <dbReference type="Pfam" id="PF01435"/>
    </source>
</evidence>
<keyword evidence="4 17" id="KW-0812">Transmembrane</keyword>
<evidence type="ECO:0000256" key="1">
    <source>
        <dbReference type="ARBA" id="ARBA00004477"/>
    </source>
</evidence>
<protein>
    <recommendedName>
        <fullName evidence="2">Ste24 endopeptidase</fullName>
        <ecNumber evidence="2">3.4.24.84</ecNumber>
    </recommendedName>
    <alternativeName>
        <fullName evidence="13">Prenyl protein-specific endoprotease 1</fullName>
    </alternativeName>
</protein>
<dbReference type="PANTHER" id="PTHR10120">
    <property type="entry name" value="CAAX PRENYL PROTEASE 1"/>
    <property type="match status" value="1"/>
</dbReference>
<dbReference type="InterPro" id="IPR032456">
    <property type="entry name" value="Peptidase_M48_N"/>
</dbReference>
<evidence type="ECO:0000256" key="2">
    <source>
        <dbReference type="ARBA" id="ARBA00012336"/>
    </source>
</evidence>
<evidence type="ECO:0000256" key="15">
    <source>
        <dbReference type="PIRSR" id="PIRSR627057-2"/>
    </source>
</evidence>
<feature type="domain" description="CAAX prenyl protease 1 N-terminal" evidence="19">
    <location>
        <begin position="128"/>
        <end position="293"/>
    </location>
</feature>
<dbReference type="InterPro" id="IPR001915">
    <property type="entry name" value="Peptidase_M48"/>
</dbReference>
<evidence type="ECO:0000256" key="11">
    <source>
        <dbReference type="ARBA" id="ARBA00023136"/>
    </source>
</evidence>
<feature type="active site" description="Proton donor" evidence="14">
    <location>
        <position position="453"/>
    </location>
</feature>
<evidence type="ECO:0000256" key="14">
    <source>
        <dbReference type="PIRSR" id="PIRSR627057-1"/>
    </source>
</evidence>
<dbReference type="GO" id="GO:0004222">
    <property type="term" value="F:metalloendopeptidase activity"/>
    <property type="evidence" value="ECO:0007669"/>
    <property type="project" value="InterPro"/>
</dbReference>
<keyword evidence="5 15" id="KW-0479">Metal-binding</keyword>
<evidence type="ECO:0000256" key="12">
    <source>
        <dbReference type="ARBA" id="ARBA00044456"/>
    </source>
</evidence>
<comment type="subcellular location">
    <subcellularLocation>
        <location evidence="1">Endoplasmic reticulum membrane</location>
        <topology evidence="1">Multi-pass membrane protein</topology>
    </subcellularLocation>
</comment>
<feature type="domain" description="Peptidase M48" evidence="18">
    <location>
        <begin position="296"/>
        <end position="503"/>
    </location>
</feature>
<keyword evidence="10" id="KW-0482">Metalloprotease</keyword>
<evidence type="ECO:0000256" key="4">
    <source>
        <dbReference type="ARBA" id="ARBA00022692"/>
    </source>
</evidence>
<feature type="binding site" evidence="15">
    <location>
        <position position="366"/>
    </location>
    <ligand>
        <name>Zn(2+)</name>
        <dbReference type="ChEBI" id="CHEBI:29105"/>
        <note>catalytic</note>
    </ligand>
</feature>
<keyword evidence="3" id="KW-0645">Protease</keyword>
<evidence type="ECO:0000256" key="9">
    <source>
        <dbReference type="ARBA" id="ARBA00022989"/>
    </source>
</evidence>
<evidence type="ECO:0000256" key="7">
    <source>
        <dbReference type="ARBA" id="ARBA00022824"/>
    </source>
</evidence>
<feature type="transmembrane region" description="Helical" evidence="17">
    <location>
        <begin position="264"/>
        <end position="287"/>
    </location>
</feature>
<dbReference type="EMBL" id="HBIX01001277">
    <property type="protein sequence ID" value="CAE0708244.1"/>
    <property type="molecule type" value="Transcribed_RNA"/>
</dbReference>
<evidence type="ECO:0000256" key="3">
    <source>
        <dbReference type="ARBA" id="ARBA00022670"/>
    </source>
</evidence>
<evidence type="ECO:0000313" key="20">
    <source>
        <dbReference type="EMBL" id="CAE0708244.1"/>
    </source>
</evidence>
<evidence type="ECO:0000256" key="16">
    <source>
        <dbReference type="SAM" id="MobiDB-lite"/>
    </source>
</evidence>
<comment type="cofactor">
    <cofactor evidence="15">
        <name>Zn(2+)</name>
        <dbReference type="ChEBI" id="CHEBI:29105"/>
    </cofactor>
    <text evidence="15">Binds 1 zinc ion per subunit.</text>
</comment>
<name>A0A7S4EEF0_9STRA</name>
<dbReference type="FunFam" id="3.30.2010.10:FF:000002">
    <property type="entry name" value="CAAX prenyl protease"/>
    <property type="match status" value="1"/>
</dbReference>
<organism evidence="20">
    <name type="scientific">Pseudo-nitzschia australis</name>
    <dbReference type="NCBI Taxonomy" id="44445"/>
    <lineage>
        <taxon>Eukaryota</taxon>
        <taxon>Sar</taxon>
        <taxon>Stramenopiles</taxon>
        <taxon>Ochrophyta</taxon>
        <taxon>Bacillariophyta</taxon>
        <taxon>Bacillariophyceae</taxon>
        <taxon>Bacillariophycidae</taxon>
        <taxon>Bacillariales</taxon>
        <taxon>Bacillariaceae</taxon>
        <taxon>Pseudo-nitzschia</taxon>
    </lineage>
</organism>
<dbReference type="GO" id="GO:0071586">
    <property type="term" value="P:CAAX-box protein processing"/>
    <property type="evidence" value="ECO:0007669"/>
    <property type="project" value="InterPro"/>
</dbReference>
<feature type="binding site" evidence="15">
    <location>
        <position position="370"/>
    </location>
    <ligand>
        <name>Zn(2+)</name>
        <dbReference type="ChEBI" id="CHEBI:29105"/>
        <note>catalytic</note>
    </ligand>
</feature>
<accession>A0A7S4EEF0</accession>
<dbReference type="CDD" id="cd07343">
    <property type="entry name" value="M48A_Zmpste24p_like"/>
    <property type="match status" value="1"/>
</dbReference>
<evidence type="ECO:0000256" key="6">
    <source>
        <dbReference type="ARBA" id="ARBA00022801"/>
    </source>
</evidence>
<feature type="region of interest" description="Disordered" evidence="16">
    <location>
        <begin position="81"/>
        <end position="112"/>
    </location>
</feature>
<feature type="transmembrane region" description="Helical" evidence="17">
    <location>
        <begin position="239"/>
        <end position="258"/>
    </location>
</feature>
<evidence type="ECO:0000259" key="19">
    <source>
        <dbReference type="Pfam" id="PF16491"/>
    </source>
</evidence>
<dbReference type="Gene3D" id="3.30.2010.10">
    <property type="entry name" value="Metalloproteases ('zincins'), catalytic domain"/>
    <property type="match status" value="1"/>
</dbReference>
<keyword evidence="11 17" id="KW-0472">Membrane</keyword>
<evidence type="ECO:0000256" key="17">
    <source>
        <dbReference type="SAM" id="Phobius"/>
    </source>
</evidence>
<comment type="catalytic activity">
    <reaction evidence="12">
        <text>Hydrolyzes the peptide bond -P2-(S-farnesyl or geranylgeranyl)C-P1'-P2'-P3'-COOH where P1' and P2' are amino acids with aliphatic side chains and P3' is any C-terminal residue.</text>
        <dbReference type="EC" id="3.4.24.84"/>
    </reaction>
</comment>
<dbReference type="EC" id="3.4.24.84" evidence="2"/>
<dbReference type="AlphaFoldDB" id="A0A7S4EEF0"/>
<feature type="transmembrane region" description="Helical" evidence="17">
    <location>
        <begin position="377"/>
        <end position="396"/>
    </location>
</feature>
<gene>
    <name evidence="20" type="ORF">PAUS00366_LOCUS964</name>
</gene>
<sequence>MDLPWKPIYTQSTGAFDWEGGISAAKNATEDAPFSPLAYWSLAGTIGFTLLVYVMEGHLDARQKKAYQITEFPKELEKTVAKIDNQRKTEPTEGKEDKKTEESNGNDEDVKDKKDLIDKDKPLLDQLQSKFKSSQTYGMDKINFGMIAGTYETFESIAILLLGVTPFLWDQSVRLGGTYFGIKSDEEIKITLVFLLLQTLIDTVKSLPFELYKTFQIEKKHGFNKQTYGLFFSDKVKGLILSCVIGGPFVALLLKIIKMGGENFYIYMWAFMFCFSVFMMTIVPVVIMPIFNKYEPLEEGTLKASIHELAGRISYPLKKLFVMDGSKRSSHSNAFMFGFGSNKRIVLFDTLLEQVSHKEILAILGHELGHWKLGHTLTNFAVTQVYFGVAFYFFSLCYTSKDLYAAFGFDSTTSDVPTLIALLLFFQTLWAPVDKVLSFILTVHSRHCEFAADKFSFDLDMSQDLQSGLCKIHLENLGAMCPDSLYSMYHYSHPPLVERLSAMMSLDKKKN</sequence>
<keyword evidence="7" id="KW-0256">Endoplasmic reticulum</keyword>
<feature type="active site" evidence="14">
    <location>
        <position position="367"/>
    </location>
</feature>
<evidence type="ECO:0000256" key="10">
    <source>
        <dbReference type="ARBA" id="ARBA00023049"/>
    </source>
</evidence>
<reference evidence="20" key="1">
    <citation type="submission" date="2021-01" db="EMBL/GenBank/DDBJ databases">
        <authorList>
            <person name="Corre E."/>
            <person name="Pelletier E."/>
            <person name="Niang G."/>
            <person name="Scheremetjew M."/>
            <person name="Finn R."/>
            <person name="Kale V."/>
            <person name="Holt S."/>
            <person name="Cochrane G."/>
            <person name="Meng A."/>
            <person name="Brown T."/>
            <person name="Cohen L."/>
        </authorList>
    </citation>
    <scope>NUCLEOTIDE SEQUENCE</scope>
    <source>
        <strain evidence="20">10249 10 AB</strain>
    </source>
</reference>
<evidence type="ECO:0000256" key="8">
    <source>
        <dbReference type="ARBA" id="ARBA00022833"/>
    </source>
</evidence>
<evidence type="ECO:0000256" key="13">
    <source>
        <dbReference type="ARBA" id="ARBA00083451"/>
    </source>
</evidence>